<accession>A0A9Q0YJL0</accession>
<dbReference type="InterPro" id="IPR014886">
    <property type="entry name" value="La_xRRM"/>
</dbReference>
<gene>
    <name evidence="5" type="ORF">HOLleu_37553</name>
</gene>
<name>A0A9Q0YJL0_HOLLE</name>
<keyword evidence="3" id="KW-0812">Transmembrane</keyword>
<feature type="region of interest" description="Disordered" evidence="2">
    <location>
        <begin position="89"/>
        <end position="109"/>
    </location>
</feature>
<proteinExistence type="predicted"/>
<dbReference type="Pfam" id="PF08777">
    <property type="entry name" value="RRM_3"/>
    <property type="match status" value="1"/>
</dbReference>
<dbReference type="Gene3D" id="3.30.70.330">
    <property type="match status" value="1"/>
</dbReference>
<dbReference type="GO" id="GO:0003723">
    <property type="term" value="F:RNA binding"/>
    <property type="evidence" value="ECO:0007669"/>
    <property type="project" value="UniProtKB-KW"/>
</dbReference>
<dbReference type="AlphaFoldDB" id="A0A9Q0YJL0"/>
<protein>
    <recommendedName>
        <fullName evidence="4">XRRM domain-containing protein</fullName>
    </recommendedName>
</protein>
<reference evidence="5" key="1">
    <citation type="submission" date="2021-10" db="EMBL/GenBank/DDBJ databases">
        <title>Tropical sea cucumber genome reveals ecological adaptation and Cuvierian tubules defense mechanism.</title>
        <authorList>
            <person name="Chen T."/>
        </authorList>
    </citation>
    <scope>NUCLEOTIDE SEQUENCE</scope>
    <source>
        <strain evidence="5">Nanhai2018</strain>
        <tissue evidence="5">Muscle</tissue>
    </source>
</reference>
<feature type="transmembrane region" description="Helical" evidence="3">
    <location>
        <begin position="45"/>
        <end position="66"/>
    </location>
</feature>
<keyword evidence="1" id="KW-0694">RNA-binding</keyword>
<evidence type="ECO:0000256" key="3">
    <source>
        <dbReference type="SAM" id="Phobius"/>
    </source>
</evidence>
<evidence type="ECO:0000313" key="5">
    <source>
        <dbReference type="EMBL" id="KAJ8022601.1"/>
    </source>
</evidence>
<dbReference type="EMBL" id="JAIZAY010000020">
    <property type="protein sequence ID" value="KAJ8022601.1"/>
    <property type="molecule type" value="Genomic_DNA"/>
</dbReference>
<organism evidence="5 6">
    <name type="scientific">Holothuria leucospilota</name>
    <name type="common">Black long sea cucumber</name>
    <name type="synonym">Mertensiothuria leucospilota</name>
    <dbReference type="NCBI Taxonomy" id="206669"/>
    <lineage>
        <taxon>Eukaryota</taxon>
        <taxon>Metazoa</taxon>
        <taxon>Echinodermata</taxon>
        <taxon>Eleutherozoa</taxon>
        <taxon>Echinozoa</taxon>
        <taxon>Holothuroidea</taxon>
        <taxon>Aspidochirotacea</taxon>
        <taxon>Aspidochirotida</taxon>
        <taxon>Holothuriidae</taxon>
        <taxon>Holothuria</taxon>
    </lineage>
</organism>
<dbReference type="Proteomes" id="UP001152320">
    <property type="component" value="Chromosome 20"/>
</dbReference>
<comment type="caution">
    <text evidence="5">The sequence shown here is derived from an EMBL/GenBank/DDBJ whole genome shotgun (WGS) entry which is preliminary data.</text>
</comment>
<keyword evidence="3" id="KW-1133">Transmembrane helix</keyword>
<sequence length="109" mass="12649">MFWNKSTLLHKFAMLTLEDGDKAGYNRFKNPDGAEAFVSNSAETLQGISCCLVFWIISQILIYLWFKTFPGEEEDKYWEKLQADRENKLNSNAKKKKDRGKKRVSFSGT</sequence>
<dbReference type="InterPro" id="IPR012677">
    <property type="entry name" value="Nucleotide-bd_a/b_plait_sf"/>
</dbReference>
<keyword evidence="6" id="KW-1185">Reference proteome</keyword>
<evidence type="ECO:0000313" key="6">
    <source>
        <dbReference type="Proteomes" id="UP001152320"/>
    </source>
</evidence>
<feature type="compositionally biased region" description="Basic residues" evidence="2">
    <location>
        <begin position="93"/>
        <end position="109"/>
    </location>
</feature>
<evidence type="ECO:0000256" key="2">
    <source>
        <dbReference type="SAM" id="MobiDB-lite"/>
    </source>
</evidence>
<evidence type="ECO:0000259" key="4">
    <source>
        <dbReference type="Pfam" id="PF08777"/>
    </source>
</evidence>
<keyword evidence="3" id="KW-0472">Membrane</keyword>
<evidence type="ECO:0000256" key="1">
    <source>
        <dbReference type="ARBA" id="ARBA00022884"/>
    </source>
</evidence>
<dbReference type="OrthoDB" id="439993at2759"/>
<feature type="domain" description="XRRM" evidence="4">
    <location>
        <begin position="15"/>
        <end position="96"/>
    </location>
</feature>